<reference evidence="3" key="1">
    <citation type="journal article" date="2019" name="Curr. Biol.">
        <title>Genome Sequence of Striga asiatica Provides Insight into the Evolution of Plant Parasitism.</title>
        <authorList>
            <person name="Yoshida S."/>
            <person name="Kim S."/>
            <person name="Wafula E.K."/>
            <person name="Tanskanen J."/>
            <person name="Kim Y.M."/>
            <person name="Honaas L."/>
            <person name="Yang Z."/>
            <person name="Spallek T."/>
            <person name="Conn C.E."/>
            <person name="Ichihashi Y."/>
            <person name="Cheong K."/>
            <person name="Cui S."/>
            <person name="Der J.P."/>
            <person name="Gundlach H."/>
            <person name="Jiao Y."/>
            <person name="Hori C."/>
            <person name="Ishida J.K."/>
            <person name="Kasahara H."/>
            <person name="Kiba T."/>
            <person name="Kim M.S."/>
            <person name="Koo N."/>
            <person name="Laohavisit A."/>
            <person name="Lee Y.H."/>
            <person name="Lumba S."/>
            <person name="McCourt P."/>
            <person name="Mortimer J.C."/>
            <person name="Mutuku J.M."/>
            <person name="Nomura T."/>
            <person name="Sasaki-Sekimoto Y."/>
            <person name="Seto Y."/>
            <person name="Wang Y."/>
            <person name="Wakatake T."/>
            <person name="Sakakibara H."/>
            <person name="Demura T."/>
            <person name="Yamaguchi S."/>
            <person name="Yoneyama K."/>
            <person name="Manabe R.I."/>
            <person name="Nelson D.C."/>
            <person name="Schulman A.H."/>
            <person name="Timko M.P."/>
            <person name="dePamphilis C.W."/>
            <person name="Choi D."/>
            <person name="Shirasu K."/>
        </authorList>
    </citation>
    <scope>NUCLEOTIDE SEQUENCE [LARGE SCALE GENOMIC DNA]</scope>
    <source>
        <strain evidence="3">cv. UVA1</strain>
    </source>
</reference>
<gene>
    <name evidence="2" type="ORF">STAS_15580</name>
</gene>
<comment type="caution">
    <text evidence="2">The sequence shown here is derived from an EMBL/GenBank/DDBJ whole genome shotgun (WGS) entry which is preliminary data.</text>
</comment>
<evidence type="ECO:0000256" key="1">
    <source>
        <dbReference type="SAM" id="MobiDB-lite"/>
    </source>
</evidence>
<dbReference type="EMBL" id="BKCP01005572">
    <property type="protein sequence ID" value="GER39022.1"/>
    <property type="molecule type" value="Genomic_DNA"/>
</dbReference>
<dbReference type="Proteomes" id="UP000325081">
    <property type="component" value="Unassembled WGS sequence"/>
</dbReference>
<feature type="compositionally biased region" description="Polar residues" evidence="1">
    <location>
        <begin position="7"/>
        <end position="22"/>
    </location>
</feature>
<feature type="region of interest" description="Disordered" evidence="1">
    <location>
        <begin position="156"/>
        <end position="227"/>
    </location>
</feature>
<protein>
    <submittedName>
        <fullName evidence="2">Telomeric repeat binding protein 1</fullName>
    </submittedName>
</protein>
<feature type="compositionally biased region" description="Basic and acidic residues" evidence="1">
    <location>
        <begin position="217"/>
        <end position="227"/>
    </location>
</feature>
<keyword evidence="3" id="KW-1185">Reference proteome</keyword>
<proteinExistence type="predicted"/>
<accession>A0A5A7Q2I9</accession>
<organism evidence="2 3">
    <name type="scientific">Striga asiatica</name>
    <name type="common">Asiatic witchweed</name>
    <name type="synonym">Buchnera asiatica</name>
    <dbReference type="NCBI Taxonomy" id="4170"/>
    <lineage>
        <taxon>Eukaryota</taxon>
        <taxon>Viridiplantae</taxon>
        <taxon>Streptophyta</taxon>
        <taxon>Embryophyta</taxon>
        <taxon>Tracheophyta</taxon>
        <taxon>Spermatophyta</taxon>
        <taxon>Magnoliopsida</taxon>
        <taxon>eudicotyledons</taxon>
        <taxon>Gunneridae</taxon>
        <taxon>Pentapetalae</taxon>
        <taxon>asterids</taxon>
        <taxon>lamiids</taxon>
        <taxon>Lamiales</taxon>
        <taxon>Orobanchaceae</taxon>
        <taxon>Buchnereae</taxon>
        <taxon>Striga</taxon>
    </lineage>
</organism>
<evidence type="ECO:0000313" key="3">
    <source>
        <dbReference type="Proteomes" id="UP000325081"/>
    </source>
</evidence>
<dbReference type="AlphaFoldDB" id="A0A5A7Q2I9"/>
<evidence type="ECO:0000313" key="2">
    <source>
        <dbReference type="EMBL" id="GER39022.1"/>
    </source>
</evidence>
<name>A0A5A7Q2I9_STRAF</name>
<feature type="compositionally biased region" description="Low complexity" evidence="1">
    <location>
        <begin position="204"/>
        <end position="216"/>
    </location>
</feature>
<feature type="region of interest" description="Disordered" evidence="1">
    <location>
        <begin position="1"/>
        <end position="30"/>
    </location>
</feature>
<sequence length="227" mass="25477">MKRKGSRNTNVDVLSADKSSSPVEEAQAKTGPELPYHLAQILLLEVIITHKFRPGKTTKEDISPALDQDKNLHLRHLGKMKGWIARFEISFLSSARDKVEATNKEAKQDLNMYMSIHESMLSPLATSAPGAALATLATGRADPLYFSFGYYHKGSDKNNYKNGQNTEDRRPNQIQSGIVRSEPNRWEQRGSSELPKCYGYATEDNNNNRTGGNDTNFSKRSETKRTK</sequence>